<gene>
    <name evidence="2" type="ORF">DSCA_27400</name>
</gene>
<keyword evidence="1" id="KW-1133">Transmembrane helix</keyword>
<evidence type="ECO:0000313" key="3">
    <source>
        <dbReference type="Proteomes" id="UP000427906"/>
    </source>
</evidence>
<feature type="transmembrane region" description="Helical" evidence="1">
    <location>
        <begin position="181"/>
        <end position="200"/>
    </location>
</feature>
<feature type="transmembrane region" description="Helical" evidence="1">
    <location>
        <begin position="33"/>
        <end position="50"/>
    </location>
</feature>
<feature type="transmembrane region" description="Helical" evidence="1">
    <location>
        <begin position="56"/>
        <end position="76"/>
    </location>
</feature>
<feature type="transmembrane region" description="Helical" evidence="1">
    <location>
        <begin position="139"/>
        <end position="161"/>
    </location>
</feature>
<name>A0A5K7YKV6_9BACT</name>
<dbReference type="RefSeq" id="WP_155316923.1">
    <property type="nucleotide sequence ID" value="NZ_AP021874.1"/>
</dbReference>
<dbReference type="AlphaFoldDB" id="A0A5K7YKV6"/>
<protein>
    <submittedName>
        <fullName evidence="2">Membrane protein</fullName>
    </submittedName>
</protein>
<dbReference type="PANTHER" id="PTHR36111">
    <property type="entry name" value="INNER MEMBRANE PROTEIN-RELATED"/>
    <property type="match status" value="1"/>
</dbReference>
<feature type="transmembrane region" description="Helical" evidence="1">
    <location>
        <begin position="6"/>
        <end position="21"/>
    </location>
</feature>
<proteinExistence type="predicted"/>
<reference evidence="2 3" key="1">
    <citation type="submission" date="2019-11" db="EMBL/GenBank/DDBJ databases">
        <title>Comparative genomics of hydrocarbon-degrading Desulfosarcina strains.</title>
        <authorList>
            <person name="Watanabe M."/>
            <person name="Kojima H."/>
            <person name="Fukui M."/>
        </authorList>
    </citation>
    <scope>NUCLEOTIDE SEQUENCE [LARGE SCALE GENOMIC DNA]</scope>
    <source>
        <strain evidence="2 3">PL12</strain>
    </source>
</reference>
<evidence type="ECO:0000256" key="1">
    <source>
        <dbReference type="SAM" id="Phobius"/>
    </source>
</evidence>
<dbReference type="InterPro" id="IPR007563">
    <property type="entry name" value="DUF554"/>
</dbReference>
<dbReference type="EMBL" id="AP021874">
    <property type="protein sequence ID" value="BBO68810.1"/>
    <property type="molecule type" value="Genomic_DNA"/>
</dbReference>
<evidence type="ECO:0000313" key="2">
    <source>
        <dbReference type="EMBL" id="BBO68810.1"/>
    </source>
</evidence>
<sequence length="228" mass="23493">MIGTLVNAAAIMAGGTLGLLLKKGIKERYKATLMQAISLSVVLIGIRSALKATDLLGIIICMAIGSLLGEAMRIEGRLEALGDYAQKHIGRSANGGFSKGFVTASLVFCVGSMAIVGALESGLAGNHDTLFAKSLLDGITSVVFASTFGSGVLFSAVPVLVYQGAITAGASLLKPFLTGDVIAQMSGVGGLLIAAIGLNMLKVARIRIGNMLPAIFLPLIYYMVAQIF</sequence>
<keyword evidence="3" id="KW-1185">Reference proteome</keyword>
<organism evidence="2 3">
    <name type="scientific">Desulfosarcina alkanivorans</name>
    <dbReference type="NCBI Taxonomy" id="571177"/>
    <lineage>
        <taxon>Bacteria</taxon>
        <taxon>Pseudomonadati</taxon>
        <taxon>Thermodesulfobacteriota</taxon>
        <taxon>Desulfobacteria</taxon>
        <taxon>Desulfobacterales</taxon>
        <taxon>Desulfosarcinaceae</taxon>
        <taxon>Desulfosarcina</taxon>
    </lineage>
</organism>
<dbReference type="Proteomes" id="UP000427906">
    <property type="component" value="Chromosome"/>
</dbReference>
<dbReference type="KEGG" id="dalk:DSCA_27400"/>
<feature type="transmembrane region" description="Helical" evidence="1">
    <location>
        <begin position="97"/>
        <end position="119"/>
    </location>
</feature>
<accession>A0A5K7YKV6</accession>
<keyword evidence="1" id="KW-0812">Transmembrane</keyword>
<dbReference type="PANTHER" id="PTHR36111:SF2">
    <property type="entry name" value="INNER MEMBRANE PROTEIN"/>
    <property type="match status" value="1"/>
</dbReference>
<dbReference type="OrthoDB" id="9797976at2"/>
<feature type="transmembrane region" description="Helical" evidence="1">
    <location>
        <begin position="206"/>
        <end position="224"/>
    </location>
</feature>
<keyword evidence="1" id="KW-0472">Membrane</keyword>
<dbReference type="Pfam" id="PF04474">
    <property type="entry name" value="DUF554"/>
    <property type="match status" value="1"/>
</dbReference>